<gene>
    <name evidence="7" type="ORF">UFOVP1002_131</name>
    <name evidence="8" type="ORF">UFOVP1217_64</name>
    <name evidence="9" type="ORF">UFOVP1343_48</name>
    <name evidence="10" type="ORF">UFOVP1438_97</name>
    <name evidence="13" type="ORF">UFOVP1541_88</name>
    <name evidence="11" type="ORF">UFOVP1592_93</name>
    <name evidence="2" type="ORF">UFOVP465_142</name>
    <name evidence="3" type="ORF">UFOVP666_188</name>
    <name evidence="4" type="ORF">UFOVP727_77</name>
    <name evidence="12" type="ORF">UFOVP741_80</name>
    <name evidence="5" type="ORF">UFOVP819_28</name>
    <name evidence="6" type="ORF">UFOVP926_59</name>
</gene>
<organism evidence="5">
    <name type="scientific">uncultured Caudovirales phage</name>
    <dbReference type="NCBI Taxonomy" id="2100421"/>
    <lineage>
        <taxon>Viruses</taxon>
        <taxon>Duplodnaviria</taxon>
        <taxon>Heunggongvirae</taxon>
        <taxon>Uroviricota</taxon>
        <taxon>Caudoviricetes</taxon>
        <taxon>Peduoviridae</taxon>
        <taxon>Maltschvirus</taxon>
        <taxon>Maltschvirus maltsch</taxon>
    </lineage>
</organism>
<dbReference type="EMBL" id="LR797395">
    <property type="protein sequence ID" value="CAB4213143.1"/>
    <property type="molecule type" value="Genomic_DNA"/>
</dbReference>
<dbReference type="EMBL" id="LR796443">
    <property type="protein sequence ID" value="CAB4145223.1"/>
    <property type="molecule type" value="Genomic_DNA"/>
</dbReference>
<evidence type="ECO:0000313" key="10">
    <source>
        <dbReference type="EMBL" id="CAB4213143.1"/>
    </source>
</evidence>
<dbReference type="EMBL" id="LR797305">
    <property type="protein sequence ID" value="CAB4200534.1"/>
    <property type="molecule type" value="Genomic_DNA"/>
</dbReference>
<feature type="compositionally biased region" description="Acidic residues" evidence="1">
    <location>
        <begin position="52"/>
        <end position="61"/>
    </location>
</feature>
<evidence type="ECO:0000256" key="1">
    <source>
        <dbReference type="SAM" id="MobiDB-lite"/>
    </source>
</evidence>
<evidence type="ECO:0000313" key="3">
    <source>
        <dbReference type="EMBL" id="CAB4156847.1"/>
    </source>
</evidence>
<evidence type="ECO:0000313" key="9">
    <source>
        <dbReference type="EMBL" id="CAB4200534.1"/>
    </source>
</evidence>
<evidence type="ECO:0000313" key="12">
    <source>
        <dbReference type="EMBL" id="CAB5225145.1"/>
    </source>
</evidence>
<dbReference type="EMBL" id="LR796762">
    <property type="protein sequence ID" value="CAB4164506.1"/>
    <property type="molecule type" value="Genomic_DNA"/>
</dbReference>
<sequence>MAVTFPSNPANGDQFTAGNKVFQRFGTRWRRVAGIPVLESGTASNSTISTDPLDEIDGGNA</sequence>
<reference evidence="5" key="1">
    <citation type="submission" date="2020-04" db="EMBL/GenBank/DDBJ databases">
        <authorList>
            <person name="Chiriac C."/>
            <person name="Salcher M."/>
            <person name="Ghai R."/>
            <person name="Kavagutti S V."/>
        </authorList>
    </citation>
    <scope>NUCLEOTIDE SEQUENCE</scope>
</reference>
<evidence type="ECO:0000313" key="5">
    <source>
        <dbReference type="EMBL" id="CAB4164506.1"/>
    </source>
</evidence>
<dbReference type="EMBL" id="LR796961">
    <property type="protein sequence ID" value="CAB4178380.1"/>
    <property type="molecule type" value="Genomic_DNA"/>
</dbReference>
<evidence type="ECO:0000313" key="6">
    <source>
        <dbReference type="EMBL" id="CAB4172212.1"/>
    </source>
</evidence>
<accession>A0A6J5P3F9</accession>
<evidence type="ECO:0000313" key="13">
    <source>
        <dbReference type="EMBL" id="CAB5228968.1"/>
    </source>
</evidence>
<evidence type="ECO:0000313" key="7">
    <source>
        <dbReference type="EMBL" id="CAB4178380.1"/>
    </source>
</evidence>
<evidence type="ECO:0000313" key="11">
    <source>
        <dbReference type="EMBL" id="CAB4217811.1"/>
    </source>
</evidence>
<dbReference type="EMBL" id="LR796644">
    <property type="protein sequence ID" value="CAB4156847.1"/>
    <property type="molecule type" value="Genomic_DNA"/>
</dbReference>
<evidence type="ECO:0000313" key="4">
    <source>
        <dbReference type="EMBL" id="CAB4160166.1"/>
    </source>
</evidence>
<dbReference type="EMBL" id="LR798395">
    <property type="protein sequence ID" value="CAB5228968.1"/>
    <property type="molecule type" value="Genomic_DNA"/>
</dbReference>
<dbReference type="EMBL" id="LR797452">
    <property type="protein sequence ID" value="CAB4217811.1"/>
    <property type="molecule type" value="Genomic_DNA"/>
</dbReference>
<proteinExistence type="predicted"/>
<feature type="region of interest" description="Disordered" evidence="1">
    <location>
        <begin position="40"/>
        <end position="61"/>
    </location>
</feature>
<dbReference type="EMBL" id="LR798341">
    <property type="protein sequence ID" value="CAB5225145.1"/>
    <property type="molecule type" value="Genomic_DNA"/>
</dbReference>
<evidence type="ECO:0000313" key="8">
    <source>
        <dbReference type="EMBL" id="CAB4191625.1"/>
    </source>
</evidence>
<dbReference type="EMBL" id="LR796698">
    <property type="protein sequence ID" value="CAB4160166.1"/>
    <property type="molecule type" value="Genomic_DNA"/>
</dbReference>
<evidence type="ECO:0000313" key="2">
    <source>
        <dbReference type="EMBL" id="CAB4145223.1"/>
    </source>
</evidence>
<feature type="compositionally biased region" description="Polar residues" evidence="1">
    <location>
        <begin position="41"/>
        <end position="50"/>
    </location>
</feature>
<dbReference type="EMBL" id="LR796878">
    <property type="protein sequence ID" value="CAB4172212.1"/>
    <property type="molecule type" value="Genomic_DNA"/>
</dbReference>
<dbReference type="EMBL" id="LR797177">
    <property type="protein sequence ID" value="CAB4191625.1"/>
    <property type="molecule type" value="Genomic_DNA"/>
</dbReference>
<protein>
    <submittedName>
        <fullName evidence="5">Uncharacterized protein</fullName>
    </submittedName>
</protein>
<name>A0A6J5P3F9_9CAUD</name>